<evidence type="ECO:0008006" key="17">
    <source>
        <dbReference type="Google" id="ProtNLM"/>
    </source>
</evidence>
<feature type="transmembrane region" description="Helical" evidence="11">
    <location>
        <begin position="6"/>
        <end position="27"/>
    </location>
</feature>
<evidence type="ECO:0000256" key="10">
    <source>
        <dbReference type="SAM" id="MobiDB-lite"/>
    </source>
</evidence>
<evidence type="ECO:0000259" key="14">
    <source>
        <dbReference type="Pfam" id="PF14703"/>
    </source>
</evidence>
<reference evidence="15 16" key="1">
    <citation type="submission" date="2024-02" db="EMBL/GenBank/DDBJ databases">
        <authorList>
            <person name="Vignale AGUSTIN F."/>
            <person name="Sosa J E."/>
            <person name="Modenutti C."/>
        </authorList>
    </citation>
    <scope>NUCLEOTIDE SEQUENCE [LARGE SCALE GENOMIC DNA]</scope>
</reference>
<feature type="transmembrane region" description="Helical" evidence="11">
    <location>
        <begin position="597"/>
        <end position="618"/>
    </location>
</feature>
<dbReference type="GO" id="GO:0016020">
    <property type="term" value="C:membrane"/>
    <property type="evidence" value="ECO:0007669"/>
    <property type="project" value="UniProtKB-SubCell"/>
</dbReference>
<feature type="domain" description="CSC1/OSCA1-like cytosolic" evidence="14">
    <location>
        <begin position="186"/>
        <end position="339"/>
    </location>
</feature>
<dbReference type="InterPro" id="IPR032880">
    <property type="entry name" value="CSC1/OSCA1-like_N"/>
</dbReference>
<evidence type="ECO:0000259" key="12">
    <source>
        <dbReference type="Pfam" id="PF02714"/>
    </source>
</evidence>
<feature type="region of interest" description="Disordered" evidence="10">
    <location>
        <begin position="698"/>
        <end position="723"/>
    </location>
</feature>
<keyword evidence="4 11" id="KW-0812">Transmembrane</keyword>
<feature type="transmembrane region" description="Helical" evidence="11">
    <location>
        <begin position="624"/>
        <end position="643"/>
    </location>
</feature>
<feature type="transmembrane region" description="Helical" evidence="11">
    <location>
        <begin position="444"/>
        <end position="463"/>
    </location>
</feature>
<dbReference type="Pfam" id="PF13967">
    <property type="entry name" value="RSN1_TM"/>
    <property type="match status" value="1"/>
</dbReference>
<keyword evidence="16" id="KW-1185">Reference proteome</keyword>
<evidence type="ECO:0000256" key="3">
    <source>
        <dbReference type="ARBA" id="ARBA00022448"/>
    </source>
</evidence>
<feature type="transmembrane region" description="Helical" evidence="11">
    <location>
        <begin position="353"/>
        <end position="376"/>
    </location>
</feature>
<feature type="transmembrane region" description="Helical" evidence="11">
    <location>
        <begin position="396"/>
        <end position="424"/>
    </location>
</feature>
<keyword evidence="3" id="KW-0813">Transport</keyword>
<name>A0ABC8SL77_9AQUA</name>
<evidence type="ECO:0000256" key="7">
    <source>
        <dbReference type="ARBA" id="ARBA00023065"/>
    </source>
</evidence>
<dbReference type="PANTHER" id="PTHR13018:SF117">
    <property type="entry name" value="CSC1-LIKE PROTEIN RXW8"/>
    <property type="match status" value="1"/>
</dbReference>
<evidence type="ECO:0000256" key="1">
    <source>
        <dbReference type="ARBA" id="ARBA00004141"/>
    </source>
</evidence>
<evidence type="ECO:0000256" key="8">
    <source>
        <dbReference type="ARBA" id="ARBA00023136"/>
    </source>
</evidence>
<dbReference type="PANTHER" id="PTHR13018">
    <property type="entry name" value="PROBABLE MEMBRANE PROTEIN DUF221-RELATED"/>
    <property type="match status" value="1"/>
</dbReference>
<gene>
    <name evidence="15" type="ORF">ILEXP_LOCUS26511</name>
</gene>
<keyword evidence="6 11" id="KW-1133">Transmembrane helix</keyword>
<evidence type="ECO:0000256" key="2">
    <source>
        <dbReference type="ARBA" id="ARBA00007779"/>
    </source>
</evidence>
<dbReference type="InterPro" id="IPR027815">
    <property type="entry name" value="CSC1/OSCA1-like_cyt"/>
</dbReference>
<evidence type="ECO:0000256" key="9">
    <source>
        <dbReference type="ARBA" id="ARBA00023303"/>
    </source>
</evidence>
<feature type="transmembrane region" description="Helical" evidence="11">
    <location>
        <begin position="143"/>
        <end position="163"/>
    </location>
</feature>
<evidence type="ECO:0000256" key="4">
    <source>
        <dbReference type="ARBA" id="ARBA00022692"/>
    </source>
</evidence>
<keyword evidence="5" id="KW-0106">Calcium</keyword>
<evidence type="ECO:0000256" key="5">
    <source>
        <dbReference type="ARBA" id="ARBA00022837"/>
    </source>
</evidence>
<feature type="domain" description="CSC1/OSCA1-like N-terminal transmembrane" evidence="13">
    <location>
        <begin position="5"/>
        <end position="165"/>
    </location>
</feature>
<keyword evidence="9" id="KW-0407">Ion channel</keyword>
<comment type="similarity">
    <text evidence="2">Belongs to the CSC1 (TC 1.A.17) family.</text>
</comment>
<proteinExistence type="inferred from homology"/>
<evidence type="ECO:0000313" key="16">
    <source>
        <dbReference type="Proteomes" id="UP001642360"/>
    </source>
</evidence>
<dbReference type="Pfam" id="PF14703">
    <property type="entry name" value="PHM7_cyt"/>
    <property type="match status" value="1"/>
</dbReference>
<evidence type="ECO:0000256" key="6">
    <source>
        <dbReference type="ARBA" id="ARBA00022989"/>
    </source>
</evidence>
<dbReference type="Pfam" id="PF02714">
    <property type="entry name" value="RSN1_7TM"/>
    <property type="match status" value="1"/>
</dbReference>
<organism evidence="15 16">
    <name type="scientific">Ilex paraguariensis</name>
    <name type="common">yerba mate</name>
    <dbReference type="NCBI Taxonomy" id="185542"/>
    <lineage>
        <taxon>Eukaryota</taxon>
        <taxon>Viridiplantae</taxon>
        <taxon>Streptophyta</taxon>
        <taxon>Embryophyta</taxon>
        <taxon>Tracheophyta</taxon>
        <taxon>Spermatophyta</taxon>
        <taxon>Magnoliopsida</taxon>
        <taxon>eudicotyledons</taxon>
        <taxon>Gunneridae</taxon>
        <taxon>Pentapetalae</taxon>
        <taxon>asterids</taxon>
        <taxon>campanulids</taxon>
        <taxon>Aquifoliales</taxon>
        <taxon>Aquifoliaceae</taxon>
        <taxon>Ilex</taxon>
    </lineage>
</organism>
<dbReference type="GO" id="GO:0034220">
    <property type="term" value="P:monoatomic ion transmembrane transport"/>
    <property type="evidence" value="ECO:0007669"/>
    <property type="project" value="UniProtKB-KW"/>
</dbReference>
<keyword evidence="8 11" id="KW-0472">Membrane</keyword>
<protein>
    <recommendedName>
        <fullName evidence="17">CSC1-like protein RXW8</fullName>
    </recommendedName>
</protein>
<evidence type="ECO:0000313" key="15">
    <source>
        <dbReference type="EMBL" id="CAK9157941.1"/>
    </source>
</evidence>
<dbReference type="InterPro" id="IPR003864">
    <property type="entry name" value="CSC1/OSCA1-like_7TM"/>
</dbReference>
<evidence type="ECO:0000256" key="11">
    <source>
        <dbReference type="SAM" id="Phobius"/>
    </source>
</evidence>
<comment type="caution">
    <text evidence="15">The sequence shown here is derived from an EMBL/GenBank/DDBJ whole genome shotgun (WGS) entry which is preliminary data.</text>
</comment>
<feature type="transmembrane region" description="Helical" evidence="11">
    <location>
        <begin position="544"/>
        <end position="576"/>
    </location>
</feature>
<accession>A0ABC8SL77</accession>
<comment type="subcellular location">
    <subcellularLocation>
        <location evidence="1">Membrane</location>
        <topology evidence="1">Multi-pass membrane protein</topology>
    </subcellularLocation>
</comment>
<feature type="transmembrane region" description="Helical" evidence="11">
    <location>
        <begin position="97"/>
        <end position="116"/>
    </location>
</feature>
<feature type="domain" description="CSC1/OSCA1-like 7TM region" evidence="12">
    <location>
        <begin position="350"/>
        <end position="617"/>
    </location>
</feature>
<sequence length="743" mass="84300">MNISALLTSAGINITICVVLLSLYSILRKQPSLVNVYFGQRLAQVQSKRHDLFCFDRLVPSASWILKACETSEEEIFSAGGLDAVVFLRMLVFSIRIFSIAAIICIFLVLPLNYFGQEMQHKQIPSESLDVFTIGNVKLGSRWLWAHCLALYVISFCACILLYTEYKSITKKRLAYVTGSPLNPSQFTVLVRAIPWSSGESYSDSVRKFFSNYYASSYLSHQMVYQSGTVQKLMNDAEKIYRMLKSAPMEQHCGLSLMRCGLCGGTAQPFKVLSSEPESANGRSDYADSDLREKECAAALIFFRTRYAALVASQALQSPNPMLWVTDLAPEPKDIYWTNLCVSYRLLWIRRTATLLASVLFMIFYLVPVTIVQSIAHLDKLQKIFPFLRGISERKFLIQLITGYLPSVILMLFLYIVPPLMMLFSTLEGSISRSGRKRSACIKILYFLIWNVFFAQIFTGTAIDRVGKISSAKDIPNQLARAVPSAATFFMTYVLTSGWASLSCELVQPFALLCHLFERFVLRNKDDPSCGTYTFPYHTEVSRVLLFVLLGFTFSILAPLMLPFLLVYFLLAYLVYRNQILNVYITKYQTGGLYWPVVHKTTIFSLVLTQIIALGVFGLKESTVASSFTIPLIICTLLFNEYCRRRFQPVFTSFPAQVLIEMDWQDQQCGRMEEIHQQLRSAYYQFTSISSKQCKAAHPSHCESEDGDGVQDLEDKAPGEKSTIVQETQVERLHLEIEELNVK</sequence>
<dbReference type="InterPro" id="IPR045122">
    <property type="entry name" value="Csc1-like"/>
</dbReference>
<dbReference type="EMBL" id="CAUOFW020003081">
    <property type="protein sequence ID" value="CAK9157941.1"/>
    <property type="molecule type" value="Genomic_DNA"/>
</dbReference>
<evidence type="ECO:0000259" key="13">
    <source>
        <dbReference type="Pfam" id="PF13967"/>
    </source>
</evidence>
<keyword evidence="7" id="KW-0406">Ion transport</keyword>
<dbReference type="AlphaFoldDB" id="A0ABC8SL77"/>
<dbReference type="Proteomes" id="UP001642360">
    <property type="component" value="Unassembled WGS sequence"/>
</dbReference>